<keyword evidence="1" id="KW-1133">Transmembrane helix</keyword>
<keyword evidence="3" id="KW-1185">Reference proteome</keyword>
<dbReference type="InterPro" id="IPR007359">
    <property type="entry name" value="SigmaE_reg_RseC_MucC"/>
</dbReference>
<sequence>MIEQKATVASRSGEQVWVEAERQSTCGQCQARKGCGTGLLSKHVGKKFSRIAVKDDGELRVGQQVTVSIPEEALLTGAFMMYMLPLILLFTIAITVRLMGGGELLQIVSGLLGLITGFVWVKHRMSHHDAGINVKPNEDFK</sequence>
<accession>A0ABN0T8H8</accession>
<dbReference type="Pfam" id="PF04246">
    <property type="entry name" value="RseC_MucC"/>
    <property type="match status" value="1"/>
</dbReference>
<feature type="transmembrane region" description="Helical" evidence="1">
    <location>
        <begin position="73"/>
        <end position="98"/>
    </location>
</feature>
<reference evidence="2 3" key="1">
    <citation type="journal article" date="2019" name="Int. J. Syst. Evol. Microbiol.">
        <title>The Global Catalogue of Microorganisms (GCM) 10K type strain sequencing project: providing services to taxonomists for standard genome sequencing and annotation.</title>
        <authorList>
            <consortium name="The Broad Institute Genomics Platform"/>
            <consortium name="The Broad Institute Genome Sequencing Center for Infectious Disease"/>
            <person name="Wu L."/>
            <person name="Ma J."/>
        </authorList>
    </citation>
    <scope>NUCLEOTIDE SEQUENCE [LARGE SCALE GENOMIC DNA]</scope>
    <source>
        <strain evidence="2 3">JCM 6886</strain>
    </source>
</reference>
<evidence type="ECO:0000313" key="3">
    <source>
        <dbReference type="Proteomes" id="UP001501476"/>
    </source>
</evidence>
<dbReference type="InterPro" id="IPR026268">
    <property type="entry name" value="RseC"/>
</dbReference>
<dbReference type="PANTHER" id="PTHR35867:SF1">
    <property type="entry name" value="PROTEIN RSEC"/>
    <property type="match status" value="1"/>
</dbReference>
<feature type="transmembrane region" description="Helical" evidence="1">
    <location>
        <begin position="104"/>
        <end position="121"/>
    </location>
</feature>
<evidence type="ECO:0008006" key="4">
    <source>
        <dbReference type="Google" id="ProtNLM"/>
    </source>
</evidence>
<dbReference type="PANTHER" id="PTHR35867">
    <property type="entry name" value="PROTEIN RSEC"/>
    <property type="match status" value="1"/>
</dbReference>
<evidence type="ECO:0000313" key="2">
    <source>
        <dbReference type="EMBL" id="GAA0215330.1"/>
    </source>
</evidence>
<name>A0ABN0T8H8_9GAMM</name>
<protein>
    <recommendedName>
        <fullName evidence="4">Polyurethanase</fullName>
    </recommendedName>
</protein>
<keyword evidence="1" id="KW-0472">Membrane</keyword>
<keyword evidence="1" id="KW-0812">Transmembrane</keyword>
<dbReference type="EMBL" id="BAAADG010000001">
    <property type="protein sequence ID" value="GAA0215330.1"/>
    <property type="molecule type" value="Genomic_DNA"/>
</dbReference>
<comment type="caution">
    <text evidence="2">The sequence shown here is derived from an EMBL/GenBank/DDBJ whole genome shotgun (WGS) entry which is preliminary data.</text>
</comment>
<organism evidence="2 3">
    <name type="scientific">Methylophaga marina</name>
    <dbReference type="NCBI Taxonomy" id="45495"/>
    <lineage>
        <taxon>Bacteria</taxon>
        <taxon>Pseudomonadati</taxon>
        <taxon>Pseudomonadota</taxon>
        <taxon>Gammaproteobacteria</taxon>
        <taxon>Thiotrichales</taxon>
        <taxon>Piscirickettsiaceae</taxon>
        <taxon>Methylophaga</taxon>
    </lineage>
</organism>
<dbReference type="RefSeq" id="WP_289282243.1">
    <property type="nucleotide sequence ID" value="NZ_BAAADG010000001.1"/>
</dbReference>
<proteinExistence type="predicted"/>
<dbReference type="Proteomes" id="UP001501476">
    <property type="component" value="Unassembled WGS sequence"/>
</dbReference>
<evidence type="ECO:0000256" key="1">
    <source>
        <dbReference type="SAM" id="Phobius"/>
    </source>
</evidence>
<dbReference type="PIRSF" id="PIRSF004923">
    <property type="entry name" value="RseC"/>
    <property type="match status" value="1"/>
</dbReference>
<gene>
    <name evidence="2" type="ORF">GCM10008964_03700</name>
</gene>